<comment type="function">
    <text evidence="4">Functions in the N-end rule pathway of protein degradation where it conjugates Leu, Phe and, less efficiently, Met from aminoacyl-tRNAs to the N-termini of proteins containing an N-terminal arginine or lysine.</text>
</comment>
<name>A0ABV8RGF5_9SPHN</name>
<dbReference type="InterPro" id="IPR004616">
    <property type="entry name" value="Leu/Phe-tRNA_Trfase"/>
</dbReference>
<dbReference type="RefSeq" id="WP_381423270.1">
    <property type="nucleotide sequence ID" value="NZ_JBHSDH010000013.1"/>
</dbReference>
<dbReference type="InterPro" id="IPR016181">
    <property type="entry name" value="Acyl_CoA_acyltransferase"/>
</dbReference>
<evidence type="ECO:0000256" key="5">
    <source>
        <dbReference type="SAM" id="MobiDB-lite"/>
    </source>
</evidence>
<evidence type="ECO:0000313" key="6">
    <source>
        <dbReference type="EMBL" id="MFC4292517.1"/>
    </source>
</evidence>
<keyword evidence="2 4" id="KW-0808">Transferase</keyword>
<proteinExistence type="inferred from homology"/>
<keyword evidence="7" id="KW-1185">Reference proteome</keyword>
<dbReference type="EMBL" id="JBHSDH010000013">
    <property type="protein sequence ID" value="MFC4292517.1"/>
    <property type="molecule type" value="Genomic_DNA"/>
</dbReference>
<dbReference type="HAMAP" id="MF_00688">
    <property type="entry name" value="Leu_Phe_trans"/>
    <property type="match status" value="1"/>
</dbReference>
<comment type="subcellular location">
    <subcellularLocation>
        <location evidence="4">Cytoplasm</location>
    </subcellularLocation>
</comment>
<dbReference type="NCBIfam" id="TIGR00667">
    <property type="entry name" value="aat"/>
    <property type="match status" value="1"/>
</dbReference>
<comment type="catalytic activity">
    <reaction evidence="4">
        <text>L-phenylalanyl-tRNA(Phe) + an N-terminal L-alpha-aminoacyl-[protein] = an N-terminal L-phenylalanyl-L-alpha-aminoacyl-[protein] + tRNA(Phe)</text>
        <dbReference type="Rhea" id="RHEA:43632"/>
        <dbReference type="Rhea" id="RHEA-COMP:9668"/>
        <dbReference type="Rhea" id="RHEA-COMP:9699"/>
        <dbReference type="Rhea" id="RHEA-COMP:10636"/>
        <dbReference type="Rhea" id="RHEA-COMP:10637"/>
        <dbReference type="ChEBI" id="CHEBI:78442"/>
        <dbReference type="ChEBI" id="CHEBI:78531"/>
        <dbReference type="ChEBI" id="CHEBI:78597"/>
        <dbReference type="ChEBI" id="CHEBI:83561"/>
        <dbReference type="EC" id="2.3.2.6"/>
    </reaction>
</comment>
<comment type="similarity">
    <text evidence="4">Belongs to the L/F-transferase family.</text>
</comment>
<dbReference type="Pfam" id="PF03588">
    <property type="entry name" value="Leu_Phe_trans"/>
    <property type="match status" value="1"/>
</dbReference>
<accession>A0ABV8RGF5</accession>
<evidence type="ECO:0000256" key="3">
    <source>
        <dbReference type="ARBA" id="ARBA00023315"/>
    </source>
</evidence>
<reference evidence="7" key="1">
    <citation type="journal article" date="2019" name="Int. J. Syst. Evol. Microbiol.">
        <title>The Global Catalogue of Microorganisms (GCM) 10K type strain sequencing project: providing services to taxonomists for standard genome sequencing and annotation.</title>
        <authorList>
            <consortium name="The Broad Institute Genomics Platform"/>
            <consortium name="The Broad Institute Genome Sequencing Center for Infectious Disease"/>
            <person name="Wu L."/>
            <person name="Ma J."/>
        </authorList>
    </citation>
    <scope>NUCLEOTIDE SEQUENCE [LARGE SCALE GENOMIC DNA]</scope>
    <source>
        <strain evidence="7">CECT 8531</strain>
    </source>
</reference>
<dbReference type="Gene3D" id="3.40.630.70">
    <property type="entry name" value="Leucyl/phenylalanyl-tRNA-protein transferase, C-terminal domain"/>
    <property type="match status" value="1"/>
</dbReference>
<dbReference type="Proteomes" id="UP001595887">
    <property type="component" value="Unassembled WGS sequence"/>
</dbReference>
<comment type="catalytic activity">
    <reaction evidence="4">
        <text>N-terminal L-lysyl-[protein] + L-leucyl-tRNA(Leu) = N-terminal L-leucyl-L-lysyl-[protein] + tRNA(Leu) + H(+)</text>
        <dbReference type="Rhea" id="RHEA:12340"/>
        <dbReference type="Rhea" id="RHEA-COMP:9613"/>
        <dbReference type="Rhea" id="RHEA-COMP:9622"/>
        <dbReference type="Rhea" id="RHEA-COMP:12670"/>
        <dbReference type="Rhea" id="RHEA-COMP:12671"/>
        <dbReference type="ChEBI" id="CHEBI:15378"/>
        <dbReference type="ChEBI" id="CHEBI:65249"/>
        <dbReference type="ChEBI" id="CHEBI:78442"/>
        <dbReference type="ChEBI" id="CHEBI:78494"/>
        <dbReference type="ChEBI" id="CHEBI:133043"/>
        <dbReference type="EC" id="2.3.2.6"/>
    </reaction>
</comment>
<dbReference type="PANTHER" id="PTHR30098">
    <property type="entry name" value="LEUCYL/PHENYLALANYL-TRNA--PROTEIN TRANSFERASE"/>
    <property type="match status" value="1"/>
</dbReference>
<comment type="caution">
    <text evidence="6">The sequence shown here is derived from an EMBL/GenBank/DDBJ whole genome shotgun (WGS) entry which is preliminary data.</text>
</comment>
<protein>
    <recommendedName>
        <fullName evidence="4">Leucyl/phenylalanyl-tRNA--protein transferase</fullName>
        <ecNumber evidence="4">2.3.2.6</ecNumber>
    </recommendedName>
    <alternativeName>
        <fullName evidence="4">L/F-transferase</fullName>
    </alternativeName>
    <alternativeName>
        <fullName evidence="4">Leucyltransferase</fullName>
    </alternativeName>
    <alternativeName>
        <fullName evidence="4">Phenyalanyltransferase</fullName>
    </alternativeName>
</protein>
<keyword evidence="3 4" id="KW-0012">Acyltransferase</keyword>
<evidence type="ECO:0000256" key="4">
    <source>
        <dbReference type="HAMAP-Rule" id="MF_00688"/>
    </source>
</evidence>
<comment type="catalytic activity">
    <reaction evidence="4">
        <text>N-terminal L-arginyl-[protein] + L-leucyl-tRNA(Leu) = N-terminal L-leucyl-L-arginyl-[protein] + tRNA(Leu) + H(+)</text>
        <dbReference type="Rhea" id="RHEA:50416"/>
        <dbReference type="Rhea" id="RHEA-COMP:9613"/>
        <dbReference type="Rhea" id="RHEA-COMP:9622"/>
        <dbReference type="Rhea" id="RHEA-COMP:12672"/>
        <dbReference type="Rhea" id="RHEA-COMP:12673"/>
        <dbReference type="ChEBI" id="CHEBI:15378"/>
        <dbReference type="ChEBI" id="CHEBI:64719"/>
        <dbReference type="ChEBI" id="CHEBI:78442"/>
        <dbReference type="ChEBI" id="CHEBI:78494"/>
        <dbReference type="ChEBI" id="CHEBI:133044"/>
        <dbReference type="EC" id="2.3.2.6"/>
    </reaction>
</comment>
<evidence type="ECO:0000256" key="1">
    <source>
        <dbReference type="ARBA" id="ARBA00022490"/>
    </source>
</evidence>
<dbReference type="InterPro" id="IPR042203">
    <property type="entry name" value="Leu/Phe-tRNA_Trfase_C"/>
</dbReference>
<gene>
    <name evidence="4 6" type="primary">aat</name>
    <name evidence="6" type="ORF">ACFOWX_08835</name>
</gene>
<organism evidence="6 7">
    <name type="scientific">Sphingorhabdus arenilitoris</name>
    <dbReference type="NCBI Taxonomy" id="1490041"/>
    <lineage>
        <taxon>Bacteria</taxon>
        <taxon>Pseudomonadati</taxon>
        <taxon>Pseudomonadota</taxon>
        <taxon>Alphaproteobacteria</taxon>
        <taxon>Sphingomonadales</taxon>
        <taxon>Sphingomonadaceae</taxon>
        <taxon>Sphingorhabdus</taxon>
    </lineage>
</organism>
<dbReference type="EC" id="2.3.2.6" evidence="4"/>
<feature type="region of interest" description="Disordered" evidence="5">
    <location>
        <begin position="204"/>
        <end position="234"/>
    </location>
</feature>
<dbReference type="PANTHER" id="PTHR30098:SF2">
    <property type="entry name" value="LEUCYL_PHENYLALANYL-TRNA--PROTEIN TRANSFERASE"/>
    <property type="match status" value="1"/>
</dbReference>
<evidence type="ECO:0000256" key="2">
    <source>
        <dbReference type="ARBA" id="ARBA00022679"/>
    </source>
</evidence>
<evidence type="ECO:0000313" key="7">
    <source>
        <dbReference type="Proteomes" id="UP001595887"/>
    </source>
</evidence>
<sequence length="279" mass="29727">MTIDLNLLLRAYAAGYFPMSDARDDPDIYWVEPKKRAIFPLDGIHISKSLAKVIRQDRFRVTTDTAFTEVIALCAEEAEDRTGTWINAQIEQAFISLHQLGHAHSVECWRDGDDGARLVGGLYGLSLGGAFFGESMFSRATDASKVALIWLAARLRMGGYSLLDCQFMTDHLRTLGAVEMDQAEYLKKLAAALAPPLAPGNGLVINGSEKNRPESNDDGQVSVVASSSAGGSASSSPAAPCWSALDGFLGAALLGSSDLGATVSSSPGKLILHSFIQTS</sequence>
<keyword evidence="1 4" id="KW-0963">Cytoplasm</keyword>
<dbReference type="GO" id="GO:0008914">
    <property type="term" value="F:leucyl-tRNA--protein transferase activity"/>
    <property type="evidence" value="ECO:0007669"/>
    <property type="project" value="UniProtKB-EC"/>
</dbReference>
<feature type="compositionally biased region" description="Low complexity" evidence="5">
    <location>
        <begin position="221"/>
        <end position="234"/>
    </location>
</feature>
<dbReference type="SUPFAM" id="SSF55729">
    <property type="entry name" value="Acyl-CoA N-acyltransferases (Nat)"/>
    <property type="match status" value="1"/>
</dbReference>